<dbReference type="PANTHER" id="PTHR38041:SF1">
    <property type="entry name" value="CHORISMATE MUTASE"/>
    <property type="match status" value="1"/>
</dbReference>
<dbReference type="PANTHER" id="PTHR38041">
    <property type="entry name" value="CHORISMATE MUTASE"/>
    <property type="match status" value="1"/>
</dbReference>
<evidence type="ECO:0000259" key="2">
    <source>
        <dbReference type="PROSITE" id="PS51168"/>
    </source>
</evidence>
<dbReference type="RefSeq" id="WP_006789430.1">
    <property type="nucleotide sequence ID" value="NZ_JH417570.1"/>
</dbReference>
<dbReference type="GO" id="GO:0004106">
    <property type="term" value="F:chorismate mutase activity"/>
    <property type="evidence" value="ECO:0007669"/>
    <property type="project" value="InterPro"/>
</dbReference>
<evidence type="ECO:0000256" key="1">
    <source>
        <dbReference type="ARBA" id="ARBA00023235"/>
    </source>
</evidence>
<keyword evidence="4" id="KW-1185">Reference proteome</keyword>
<dbReference type="AlphaFoldDB" id="G9YFN4"/>
<dbReference type="EMBL" id="AGCJ01000013">
    <property type="protein sequence ID" value="EHM43048.1"/>
    <property type="molecule type" value="Genomic_DNA"/>
</dbReference>
<dbReference type="InterPro" id="IPR002701">
    <property type="entry name" value="CM_II_prokaryot"/>
</dbReference>
<dbReference type="eggNOG" id="COG1605">
    <property type="taxonomic scope" value="Bacteria"/>
</dbReference>
<dbReference type="Gene3D" id="1.20.59.10">
    <property type="entry name" value="Chorismate mutase"/>
    <property type="match status" value="1"/>
</dbReference>
<dbReference type="PROSITE" id="PS51168">
    <property type="entry name" value="CHORISMATE_MUT_2"/>
    <property type="match status" value="1"/>
</dbReference>
<dbReference type="InterPro" id="IPR036263">
    <property type="entry name" value="Chorismate_II_sf"/>
</dbReference>
<keyword evidence="1" id="KW-0413">Isomerase</keyword>
<comment type="caution">
    <text evidence="3">The sequence shown here is derived from an EMBL/GenBank/DDBJ whole genome shotgun (WGS) entry which is preliminary data.</text>
</comment>
<gene>
    <name evidence="3" type="ORF">HMPREF0080_00446</name>
</gene>
<dbReference type="HOGENOM" id="CLU_131518_3_2_9"/>
<dbReference type="NCBIfam" id="TIGR01805">
    <property type="entry name" value="CM_mono_grmpos"/>
    <property type="match status" value="1"/>
</dbReference>
<dbReference type="SUPFAM" id="SSF48600">
    <property type="entry name" value="Chorismate mutase II"/>
    <property type="match status" value="1"/>
</dbReference>
<reference evidence="3 4" key="1">
    <citation type="submission" date="2011-08" db="EMBL/GenBank/DDBJ databases">
        <authorList>
            <person name="Weinstock G."/>
            <person name="Sodergren E."/>
            <person name="Clifton S."/>
            <person name="Fulton L."/>
            <person name="Fulton B."/>
            <person name="Courtney L."/>
            <person name="Fronick C."/>
            <person name="Harrison M."/>
            <person name="Strong C."/>
            <person name="Farmer C."/>
            <person name="Delahaunty K."/>
            <person name="Markovic C."/>
            <person name="Hall O."/>
            <person name="Minx P."/>
            <person name="Tomlinson C."/>
            <person name="Mitreva M."/>
            <person name="Hou S."/>
            <person name="Chen J."/>
            <person name="Wollam A."/>
            <person name="Pepin K.H."/>
            <person name="Johnson M."/>
            <person name="Bhonagiri V."/>
            <person name="Zhang X."/>
            <person name="Suruliraj S."/>
            <person name="Warren W."/>
            <person name="Chinwalla A."/>
            <person name="Mardis E.R."/>
            <person name="Wilson R.K."/>
        </authorList>
    </citation>
    <scope>NUCLEOTIDE SEQUENCE [LARGE SCALE GENOMIC DNA]</scope>
    <source>
        <strain evidence="3 4">F0357</strain>
    </source>
</reference>
<evidence type="ECO:0000313" key="4">
    <source>
        <dbReference type="Proteomes" id="UP000005481"/>
    </source>
</evidence>
<dbReference type="STRING" id="861450.HMPREF0080_00446"/>
<proteinExistence type="predicted"/>
<dbReference type="InterPro" id="IPR011279">
    <property type="entry name" value="Chorismate_mutase_GmP"/>
</dbReference>
<organism evidence="3 4">
    <name type="scientific">Anaeroglobus geminatus F0357</name>
    <dbReference type="NCBI Taxonomy" id="861450"/>
    <lineage>
        <taxon>Bacteria</taxon>
        <taxon>Bacillati</taxon>
        <taxon>Bacillota</taxon>
        <taxon>Negativicutes</taxon>
        <taxon>Veillonellales</taxon>
        <taxon>Veillonellaceae</taxon>
        <taxon>Anaeroglobus</taxon>
    </lineage>
</organism>
<sequence>MNLDACRNEIDRIDKEMTSLLEERMKTVAAVAAYKEAHRMAVFDGEREAAVLSKIAGLTADKELVPYLKRIYQKIMDESKAYERAKIQRD</sequence>
<dbReference type="InterPro" id="IPR036979">
    <property type="entry name" value="CM_dom_sf"/>
</dbReference>
<dbReference type="Pfam" id="PF01817">
    <property type="entry name" value="CM_2"/>
    <property type="match status" value="1"/>
</dbReference>
<dbReference type="GO" id="GO:0046417">
    <property type="term" value="P:chorismate metabolic process"/>
    <property type="evidence" value="ECO:0007669"/>
    <property type="project" value="InterPro"/>
</dbReference>
<dbReference type="SMART" id="SM00830">
    <property type="entry name" value="CM_2"/>
    <property type="match status" value="1"/>
</dbReference>
<protein>
    <submittedName>
        <fullName evidence="3">Chorismate mutase</fullName>
    </submittedName>
</protein>
<accession>G9YFN4</accession>
<dbReference type="OrthoDB" id="9802281at2"/>
<name>G9YFN4_9FIRM</name>
<dbReference type="Proteomes" id="UP000005481">
    <property type="component" value="Unassembled WGS sequence"/>
</dbReference>
<dbReference type="GO" id="GO:0009697">
    <property type="term" value="P:salicylic acid biosynthetic process"/>
    <property type="evidence" value="ECO:0007669"/>
    <property type="project" value="TreeGrafter"/>
</dbReference>
<evidence type="ECO:0000313" key="3">
    <source>
        <dbReference type="EMBL" id="EHM43048.1"/>
    </source>
</evidence>
<feature type="domain" description="Chorismate mutase" evidence="2">
    <location>
        <begin position="1"/>
        <end position="87"/>
    </location>
</feature>
<dbReference type="InterPro" id="IPR051331">
    <property type="entry name" value="Chorismate_mutase-related"/>
</dbReference>